<feature type="region of interest" description="Disordered" evidence="10">
    <location>
        <begin position="139"/>
        <end position="161"/>
    </location>
</feature>
<evidence type="ECO:0000256" key="11">
    <source>
        <dbReference type="SAM" id="Phobius"/>
    </source>
</evidence>
<evidence type="ECO:0000256" key="3">
    <source>
        <dbReference type="ARBA" id="ARBA00017059"/>
    </source>
</evidence>
<dbReference type="GO" id="GO:0006465">
    <property type="term" value="P:signal peptide processing"/>
    <property type="evidence" value="ECO:0007669"/>
    <property type="project" value="InterPro"/>
</dbReference>
<evidence type="ECO:0000256" key="1">
    <source>
        <dbReference type="ARBA" id="ARBA00004477"/>
    </source>
</evidence>
<organism evidence="12 13">
    <name type="scientific">Glossina palpalis gambiensis</name>
    <dbReference type="NCBI Taxonomy" id="67801"/>
    <lineage>
        <taxon>Eukaryota</taxon>
        <taxon>Metazoa</taxon>
        <taxon>Ecdysozoa</taxon>
        <taxon>Arthropoda</taxon>
        <taxon>Hexapoda</taxon>
        <taxon>Insecta</taxon>
        <taxon>Pterygota</taxon>
        <taxon>Neoptera</taxon>
        <taxon>Endopterygota</taxon>
        <taxon>Diptera</taxon>
        <taxon>Brachycera</taxon>
        <taxon>Muscomorpha</taxon>
        <taxon>Hippoboscoidea</taxon>
        <taxon>Glossinidae</taxon>
        <taxon>Glossina</taxon>
    </lineage>
</organism>
<keyword evidence="13" id="KW-1185">Reference proteome</keyword>
<accession>A0A1B0B519</accession>
<evidence type="ECO:0000256" key="4">
    <source>
        <dbReference type="ARBA" id="ARBA00022692"/>
    </source>
</evidence>
<dbReference type="GO" id="GO:0045047">
    <property type="term" value="P:protein targeting to ER"/>
    <property type="evidence" value="ECO:0007669"/>
    <property type="project" value="TreeGrafter"/>
</dbReference>
<comment type="function">
    <text evidence="9">Component of the signal peptidase complex (SPC) which catalyzes the cleavage of N-terminal signal sequences from nascent proteins as they are translocated into the lumen of the endoplasmic reticulum. Dispensable for SPC enzymatic activity.</text>
</comment>
<keyword evidence="5" id="KW-0256">Endoplasmic reticulum</keyword>
<dbReference type="GO" id="GO:0005787">
    <property type="term" value="C:signal peptidase complex"/>
    <property type="evidence" value="ECO:0007669"/>
    <property type="project" value="InterPro"/>
</dbReference>
<evidence type="ECO:0000313" key="12">
    <source>
        <dbReference type="EnsemblMetazoa" id="GPPI019150-PA"/>
    </source>
</evidence>
<keyword evidence="4 11" id="KW-0812">Transmembrane</keyword>
<evidence type="ECO:0000256" key="7">
    <source>
        <dbReference type="ARBA" id="ARBA00023136"/>
    </source>
</evidence>
<keyword evidence="6 11" id="KW-1133">Transmembrane helix</keyword>
<evidence type="ECO:0000256" key="6">
    <source>
        <dbReference type="ARBA" id="ARBA00022989"/>
    </source>
</evidence>
<dbReference type="STRING" id="67801.A0A1B0B519"/>
<dbReference type="EnsemblMetazoa" id="GPPI019150-RA">
    <property type="protein sequence ID" value="GPPI019150-PA"/>
    <property type="gene ID" value="GPPI019150"/>
</dbReference>
<dbReference type="AlphaFoldDB" id="A0A1B0B519"/>
<evidence type="ECO:0000256" key="5">
    <source>
        <dbReference type="ARBA" id="ARBA00022824"/>
    </source>
</evidence>
<dbReference type="InterPro" id="IPR009542">
    <property type="entry name" value="Spc1/SPCS1"/>
</dbReference>
<protein>
    <recommendedName>
        <fullName evidence="3">Signal peptidase complex subunit 1</fullName>
    </recommendedName>
    <alternativeName>
        <fullName evidence="8">Microsomal signal peptidase 12 kDa subunit</fullName>
    </alternativeName>
</protein>
<evidence type="ECO:0000256" key="2">
    <source>
        <dbReference type="ARBA" id="ARBA00005245"/>
    </source>
</evidence>
<evidence type="ECO:0000256" key="8">
    <source>
        <dbReference type="ARBA" id="ARBA00032913"/>
    </source>
</evidence>
<reference evidence="12" key="2">
    <citation type="submission" date="2020-05" db="UniProtKB">
        <authorList>
            <consortium name="EnsemblMetazoa"/>
        </authorList>
    </citation>
    <scope>IDENTIFICATION</scope>
    <source>
        <strain evidence="12">IAEA</strain>
    </source>
</reference>
<evidence type="ECO:0000256" key="9">
    <source>
        <dbReference type="ARBA" id="ARBA00045204"/>
    </source>
</evidence>
<dbReference type="VEuPathDB" id="VectorBase:GPPI019150"/>
<name>A0A1B0B519_9MUSC</name>
<comment type="similarity">
    <text evidence="2">Belongs to the SPCS1 family.</text>
</comment>
<dbReference type="PANTHER" id="PTHR13202">
    <property type="entry name" value="MICROSOMAL SIGNAL PEPTIDASE 12 KDA SUBUNIT"/>
    <property type="match status" value="1"/>
</dbReference>
<dbReference type="Proteomes" id="UP000092460">
    <property type="component" value="Unassembled WGS sequence"/>
</dbReference>
<dbReference type="Pfam" id="PF06645">
    <property type="entry name" value="SPC12"/>
    <property type="match status" value="1"/>
</dbReference>
<comment type="subcellular location">
    <subcellularLocation>
        <location evidence="1">Endoplasmic reticulum membrane</location>
        <topology evidence="1">Multi-pass membrane protein</topology>
    </subcellularLocation>
</comment>
<feature type="compositionally biased region" description="Basic and acidic residues" evidence="10">
    <location>
        <begin position="151"/>
        <end position="161"/>
    </location>
</feature>
<keyword evidence="7 11" id="KW-0472">Membrane</keyword>
<evidence type="ECO:0000313" key="13">
    <source>
        <dbReference type="Proteomes" id="UP000092460"/>
    </source>
</evidence>
<feature type="transmembrane region" description="Helical" evidence="11">
    <location>
        <begin position="86"/>
        <end position="103"/>
    </location>
</feature>
<proteinExistence type="inferred from homology"/>
<reference evidence="13" key="1">
    <citation type="submission" date="2015-01" db="EMBL/GenBank/DDBJ databases">
        <authorList>
            <person name="Aksoy S."/>
            <person name="Warren W."/>
            <person name="Wilson R.K."/>
        </authorList>
    </citation>
    <scope>NUCLEOTIDE SEQUENCE [LARGE SCALE GENOMIC DNA]</scope>
    <source>
        <strain evidence="13">IAEA</strain>
    </source>
</reference>
<sequence length="161" mass="18892">MWLIISKITSQMRPYQFYILKFHNHPINCYLNSSVSCQHETQVCKEEVYGNIVDVLNCRKICEKMFNFETHMDFVGQQKAEKYSRFIITLFGVVGLIWGVIIQQFSQTVYILGAGFVLASLLTIPPWPIYRRHPLNWQKPKPEHASLSNSSHEENKQKKKK</sequence>
<feature type="transmembrane region" description="Helical" evidence="11">
    <location>
        <begin position="109"/>
        <end position="130"/>
    </location>
</feature>
<dbReference type="EMBL" id="JXJN01008590">
    <property type="status" value="NOT_ANNOTATED_CDS"/>
    <property type="molecule type" value="Genomic_DNA"/>
</dbReference>
<dbReference type="PANTHER" id="PTHR13202:SF0">
    <property type="entry name" value="SIGNAL PEPTIDASE COMPLEX SUBUNIT 1"/>
    <property type="match status" value="1"/>
</dbReference>
<evidence type="ECO:0000256" key="10">
    <source>
        <dbReference type="SAM" id="MobiDB-lite"/>
    </source>
</evidence>